<evidence type="ECO:0000313" key="6">
    <source>
        <dbReference type="Proteomes" id="UP000072904"/>
    </source>
</evidence>
<protein>
    <submittedName>
        <fullName evidence="3">Early transcribed membrane protein</fullName>
    </submittedName>
</protein>
<dbReference type="VEuPathDB" id="PlasmoDB:PY03652"/>
<accession>A0A078K557</accession>
<dbReference type="Pfam" id="PF09716">
    <property type="entry name" value="ETRAMP"/>
    <property type="match status" value="1"/>
</dbReference>
<dbReference type="VEuPathDB" id="PlasmoDB:PYYM_0945600"/>
<keyword evidence="1" id="KW-0472">Membrane</keyword>
<feature type="transmembrane region" description="Helical" evidence="1">
    <location>
        <begin position="54"/>
        <end position="75"/>
    </location>
</feature>
<dbReference type="GeneID" id="3896413"/>
<gene>
    <name evidence="4" type="ORF">PY17X_0946500</name>
    <name evidence="3" type="ORF">PYYM_0945600</name>
</gene>
<reference evidence="5 6" key="1">
    <citation type="journal article" date="2014" name="BMC Biol.">
        <title>A comprehensive evaluation of rodent malaria parasite genomes and gene expression.</title>
        <authorList>
            <person name="Otto T.D."/>
            <person name="Bohme U."/>
            <person name="Jackson A.P."/>
            <person name="Hunt M."/>
            <person name="Franke-Fayard B."/>
            <person name="Hoeijmakers W.A."/>
            <person name="Religa A.A."/>
            <person name="Robertson L."/>
            <person name="Sanders M."/>
            <person name="Ogun S.A."/>
            <person name="Cunningham D."/>
            <person name="Erhart A."/>
            <person name="Billker O."/>
            <person name="Khan S.M."/>
            <person name="Stunnenberg H.G."/>
            <person name="Langhorne J."/>
            <person name="Holder A.A."/>
            <person name="Waters A.P."/>
            <person name="Newbold C.I."/>
            <person name="Pain A."/>
            <person name="Berriman M."/>
            <person name="Janse C.J."/>
        </authorList>
    </citation>
    <scope>NUCLEOTIDE SEQUENCE [LARGE SCALE GENOMIC DNA]</scope>
    <source>
        <strain evidence="4 5">17X</strain>
        <strain evidence="3 6">YM</strain>
    </source>
</reference>
<dbReference type="NCBIfam" id="TIGR01495">
    <property type="entry name" value="ETRAMP"/>
    <property type="match status" value="1"/>
</dbReference>
<evidence type="ECO:0000256" key="2">
    <source>
        <dbReference type="SAM" id="SignalP"/>
    </source>
</evidence>
<keyword evidence="2" id="KW-0732">Signal</keyword>
<dbReference type="EMBL" id="LK934637">
    <property type="protein sequence ID" value="CDU18230.1"/>
    <property type="molecule type" value="Genomic_DNA"/>
</dbReference>
<dbReference type="RefSeq" id="XP_723839.1">
    <property type="nucleotide sequence ID" value="XM_718746.1"/>
</dbReference>
<name>A0A078K557_PLAYE</name>
<dbReference type="EMBL" id="LM993663">
    <property type="protein sequence ID" value="VTZ78647.1"/>
    <property type="molecule type" value="Genomic_DNA"/>
</dbReference>
<reference evidence="3" key="2">
    <citation type="submission" date="2014-05" db="EMBL/GenBank/DDBJ databases">
        <authorList>
            <person name="Aslett A.Martin."/>
            <person name="De Silva Nishadi"/>
        </authorList>
    </citation>
    <scope>NUCLEOTIDE SEQUENCE</scope>
    <source>
        <strain evidence="3">YM</strain>
    </source>
</reference>
<organism evidence="3 6">
    <name type="scientific">Plasmodium yoelii</name>
    <dbReference type="NCBI Taxonomy" id="5861"/>
    <lineage>
        <taxon>Eukaryota</taxon>
        <taxon>Sar</taxon>
        <taxon>Alveolata</taxon>
        <taxon>Apicomplexa</taxon>
        <taxon>Aconoidasida</taxon>
        <taxon>Haemosporida</taxon>
        <taxon>Plasmodiidae</taxon>
        <taxon>Plasmodium</taxon>
        <taxon>Plasmodium (Vinckeia)</taxon>
    </lineage>
</organism>
<dbReference type="Proteomes" id="UP000072874">
    <property type="component" value="Chromosome 9"/>
</dbReference>
<dbReference type="VEuPathDB" id="PlasmoDB:PY17X_0946500"/>
<dbReference type="Proteomes" id="UP000072904">
    <property type="component" value="Chromosome 9"/>
</dbReference>
<evidence type="ECO:0000313" key="5">
    <source>
        <dbReference type="Proteomes" id="UP000072874"/>
    </source>
</evidence>
<dbReference type="VEuPathDB" id="PlasmoDB:Py17XNL_000900470"/>
<evidence type="ECO:0000256" key="1">
    <source>
        <dbReference type="SAM" id="Phobius"/>
    </source>
</evidence>
<dbReference type="KEGG" id="pyo:PY17X_0946500"/>
<proteinExistence type="predicted"/>
<feature type="chain" id="PRO_5014502112" evidence="2">
    <location>
        <begin position="23"/>
        <end position="114"/>
    </location>
</feature>
<dbReference type="InterPro" id="IPR006389">
    <property type="entry name" value="Early_transc_mb_plasmodium"/>
</dbReference>
<feature type="signal peptide" evidence="2">
    <location>
        <begin position="1"/>
        <end position="22"/>
    </location>
</feature>
<sequence>MKLAKALYFVAFLLAIKVLTPGSNNYVEANPPNSDKVANGGDRTLIKKIKDNKVAFISTIAATVALAIATTLGVMHYKKNAKENDSDDDIKIIPLSYPHKDPGKPINYEGNPFA</sequence>
<evidence type="ECO:0000313" key="4">
    <source>
        <dbReference type="EMBL" id="VTZ78647.1"/>
    </source>
</evidence>
<keyword evidence="1" id="KW-0812">Transmembrane</keyword>
<dbReference type="AlphaFoldDB" id="A0A078K557"/>
<dbReference type="OrthoDB" id="387406at2759"/>
<evidence type="ECO:0000313" key="3">
    <source>
        <dbReference type="EMBL" id="CDU18230.1"/>
    </source>
</evidence>
<keyword evidence="1" id="KW-1133">Transmembrane helix</keyword>
<reference evidence="4" key="4">
    <citation type="submission" date="2019-05" db="EMBL/GenBank/DDBJ databases">
        <authorList>
            <consortium name="Pathogen Informatics"/>
        </authorList>
    </citation>
    <scope>NUCLEOTIDE SEQUENCE</scope>
    <source>
        <strain evidence="4">17X</strain>
    </source>
</reference>
<reference evidence="4" key="3">
    <citation type="submission" date="2014-05" db="EMBL/GenBank/DDBJ databases">
        <authorList>
            <person name="Aslett M.A."/>
            <person name="De Silva N."/>
        </authorList>
    </citation>
    <scope>NUCLEOTIDE SEQUENCE</scope>
    <source>
        <strain evidence="4">17X</strain>
    </source>
</reference>